<proteinExistence type="predicted"/>
<keyword evidence="2" id="KW-1185">Reference proteome</keyword>
<gene>
    <name evidence="1" type="ORF">SAMN05216548_101353</name>
</gene>
<accession>A0A1H9A8Q4</accession>
<dbReference type="OrthoDB" id="7996968at2"/>
<dbReference type="RefSeq" id="WP_092494858.1">
    <property type="nucleotide sequence ID" value="NZ_FOFG01000001.1"/>
</dbReference>
<evidence type="ECO:0000313" key="1">
    <source>
        <dbReference type="EMBL" id="SEP72813.1"/>
    </source>
</evidence>
<name>A0A1H9A8Q4_9HYPH</name>
<sequence length="117" mass="13386">MAKPVSSHAIAEKVVTDLDAIIRNKPKELHEPLTDAIRPLLRVRERMIYAFREGPTPGTRAQLDDLNALVSLAYGAEYPQVGVDWEKIQDTRDELRKFLEKYPVLAEAEEKRSLPEF</sequence>
<dbReference type="EMBL" id="FOFG01000001">
    <property type="protein sequence ID" value="SEP72813.1"/>
    <property type="molecule type" value="Genomic_DNA"/>
</dbReference>
<evidence type="ECO:0000313" key="2">
    <source>
        <dbReference type="Proteomes" id="UP000199647"/>
    </source>
</evidence>
<dbReference type="AlphaFoldDB" id="A0A1H9A8Q4"/>
<protein>
    <submittedName>
        <fullName evidence="1">Uncharacterized protein</fullName>
    </submittedName>
</protein>
<organism evidence="1 2">
    <name type="scientific">Faunimonas pinastri</name>
    <dbReference type="NCBI Taxonomy" id="1855383"/>
    <lineage>
        <taxon>Bacteria</taxon>
        <taxon>Pseudomonadati</taxon>
        <taxon>Pseudomonadota</taxon>
        <taxon>Alphaproteobacteria</taxon>
        <taxon>Hyphomicrobiales</taxon>
        <taxon>Afifellaceae</taxon>
        <taxon>Faunimonas</taxon>
    </lineage>
</organism>
<reference evidence="1 2" key="1">
    <citation type="submission" date="2016-10" db="EMBL/GenBank/DDBJ databases">
        <authorList>
            <person name="de Groot N.N."/>
        </authorList>
    </citation>
    <scope>NUCLEOTIDE SEQUENCE [LARGE SCALE GENOMIC DNA]</scope>
    <source>
        <strain evidence="1 2">A52C2</strain>
    </source>
</reference>
<dbReference type="STRING" id="1855383.SAMN05216548_101353"/>
<dbReference type="Proteomes" id="UP000199647">
    <property type="component" value="Unassembled WGS sequence"/>
</dbReference>